<dbReference type="EMBL" id="MH536812">
    <property type="protein sequence ID" value="AXH49032.1"/>
    <property type="molecule type" value="Genomic_DNA"/>
</dbReference>
<sequence length="99" mass="10649">MAQEYGGDPAIAAAQRAWDARYVGRLVSVVESAAHDGLGALAISAAREMAAPVRKLHIQSTRIPSADYRRCITCHTSWPCDTARLLYSSSELEGTSDAQ</sequence>
<evidence type="ECO:0000313" key="1">
    <source>
        <dbReference type="EMBL" id="AXH49032.1"/>
    </source>
</evidence>
<accession>A0A345L180</accession>
<name>A0A345L180_9CAUD</name>
<dbReference type="GeneID" id="54997794"/>
<evidence type="ECO:0000313" key="2">
    <source>
        <dbReference type="Proteomes" id="UP000258434"/>
    </source>
</evidence>
<dbReference type="RefSeq" id="YP_009806921.1">
    <property type="nucleotide sequence ID" value="NC_048018.1"/>
</dbReference>
<gene>
    <name evidence="1" type="primary">73</name>
    <name evidence="1" type="ORF">SEA_APRICOT_73</name>
</gene>
<dbReference type="KEGG" id="vg:54997794"/>
<dbReference type="Proteomes" id="UP000258434">
    <property type="component" value="Segment"/>
</dbReference>
<keyword evidence="2" id="KW-1185">Reference proteome</keyword>
<organism evidence="1 2">
    <name type="scientific">Gordonia phage Apricot</name>
    <dbReference type="NCBI Taxonomy" id="2250319"/>
    <lineage>
        <taxon>Viruses</taxon>
        <taxon>Duplodnaviria</taxon>
        <taxon>Heunggongvirae</taxon>
        <taxon>Uroviricota</taxon>
        <taxon>Caudoviricetes</taxon>
        <taxon>Apricotvirus</taxon>
        <taxon>Apricotvirus apricot</taxon>
    </lineage>
</organism>
<proteinExistence type="predicted"/>
<reference evidence="2" key="1">
    <citation type="submission" date="2018-06" db="EMBL/GenBank/DDBJ databases">
        <authorList>
            <person name="Zhirakovskaya E."/>
        </authorList>
    </citation>
    <scope>NUCLEOTIDE SEQUENCE [LARGE SCALE GENOMIC DNA]</scope>
</reference>
<protein>
    <submittedName>
        <fullName evidence="1">Uncharacterized protein</fullName>
    </submittedName>
</protein>